<keyword evidence="2" id="KW-0812">Transmembrane</keyword>
<feature type="transmembrane region" description="Helical" evidence="2">
    <location>
        <begin position="304"/>
        <end position="330"/>
    </location>
</feature>
<dbReference type="Proteomes" id="UP000554482">
    <property type="component" value="Unassembled WGS sequence"/>
</dbReference>
<evidence type="ECO:0000313" key="5">
    <source>
        <dbReference type="EMBL" id="KAF5177754.1"/>
    </source>
</evidence>
<dbReference type="AlphaFoldDB" id="A0A7J6UYL2"/>
<accession>A0A7J6UYL2</accession>
<keyword evidence="5" id="KW-0430">Lectin</keyword>
<organism evidence="5 6">
    <name type="scientific">Thalictrum thalictroides</name>
    <name type="common">Rue-anemone</name>
    <name type="synonym">Anemone thalictroides</name>
    <dbReference type="NCBI Taxonomy" id="46969"/>
    <lineage>
        <taxon>Eukaryota</taxon>
        <taxon>Viridiplantae</taxon>
        <taxon>Streptophyta</taxon>
        <taxon>Embryophyta</taxon>
        <taxon>Tracheophyta</taxon>
        <taxon>Spermatophyta</taxon>
        <taxon>Magnoliopsida</taxon>
        <taxon>Ranunculales</taxon>
        <taxon>Ranunculaceae</taxon>
        <taxon>Thalictroideae</taxon>
        <taxon>Thalictrum</taxon>
    </lineage>
</organism>
<gene>
    <name evidence="5" type="ORF">FRX31_032659</name>
</gene>
<dbReference type="InterPro" id="IPR051343">
    <property type="entry name" value="G-type_lectin_kinases/EP1-like"/>
</dbReference>
<dbReference type="SMART" id="SM00108">
    <property type="entry name" value="B_lectin"/>
    <property type="match status" value="1"/>
</dbReference>
<dbReference type="Gene3D" id="2.90.10.10">
    <property type="entry name" value="Bulb-type lectin domain"/>
    <property type="match status" value="2"/>
</dbReference>
<evidence type="ECO:0000256" key="3">
    <source>
        <dbReference type="SAM" id="SignalP"/>
    </source>
</evidence>
<evidence type="ECO:0000256" key="2">
    <source>
        <dbReference type="SAM" id="Phobius"/>
    </source>
</evidence>
<dbReference type="InterPro" id="IPR001480">
    <property type="entry name" value="Bulb-type_lectin_dom"/>
</dbReference>
<dbReference type="OrthoDB" id="1733367at2759"/>
<evidence type="ECO:0000313" key="6">
    <source>
        <dbReference type="Proteomes" id="UP000554482"/>
    </source>
</evidence>
<dbReference type="SUPFAM" id="SSF51110">
    <property type="entry name" value="alpha-D-mannose-specific plant lectins"/>
    <property type="match status" value="2"/>
</dbReference>
<keyword evidence="1 3" id="KW-0732">Signal</keyword>
<dbReference type="EMBL" id="JABWDY010040962">
    <property type="protein sequence ID" value="KAF5177754.1"/>
    <property type="molecule type" value="Genomic_DNA"/>
</dbReference>
<comment type="caution">
    <text evidence="5">The sequence shown here is derived from an EMBL/GenBank/DDBJ whole genome shotgun (WGS) entry which is preliminary data.</text>
</comment>
<reference evidence="5 6" key="1">
    <citation type="submission" date="2020-06" db="EMBL/GenBank/DDBJ databases">
        <title>Transcriptomic and genomic resources for Thalictrum thalictroides and T. hernandezii: Facilitating candidate gene discovery in an emerging model plant lineage.</title>
        <authorList>
            <person name="Arias T."/>
            <person name="Riano-Pachon D.M."/>
            <person name="Di Stilio V.S."/>
        </authorList>
    </citation>
    <scope>NUCLEOTIDE SEQUENCE [LARGE SCALE GENOMIC DNA]</scope>
    <source>
        <strain evidence="6">cv. WT478/WT964</strain>
        <tissue evidence="5">Leaves</tissue>
    </source>
</reference>
<dbReference type="PANTHER" id="PTHR47976:SF27">
    <property type="entry name" value="RECEPTOR-LIKE SERINE_THREONINE-PROTEIN KINASE"/>
    <property type="match status" value="1"/>
</dbReference>
<dbReference type="GO" id="GO:0016301">
    <property type="term" value="F:kinase activity"/>
    <property type="evidence" value="ECO:0007669"/>
    <property type="project" value="UniProtKB-KW"/>
</dbReference>
<feature type="chain" id="PRO_5029554370" evidence="3">
    <location>
        <begin position="25"/>
        <end position="340"/>
    </location>
</feature>
<feature type="signal peptide" evidence="3">
    <location>
        <begin position="1"/>
        <end position="24"/>
    </location>
</feature>
<feature type="domain" description="Bulb-type lectin" evidence="4">
    <location>
        <begin position="37"/>
        <end position="157"/>
    </location>
</feature>
<evidence type="ECO:0000259" key="4">
    <source>
        <dbReference type="SMART" id="SM00108"/>
    </source>
</evidence>
<dbReference type="Pfam" id="PF01453">
    <property type="entry name" value="B_lectin"/>
    <property type="match status" value="1"/>
</dbReference>
<dbReference type="PANTHER" id="PTHR47976">
    <property type="entry name" value="G-TYPE LECTIN S-RECEPTOR-LIKE SERINE/THREONINE-PROTEIN KINASE SD2-5"/>
    <property type="match status" value="1"/>
</dbReference>
<keyword evidence="5" id="KW-0418">Kinase</keyword>
<keyword evidence="2" id="KW-0472">Membrane</keyword>
<keyword evidence="6" id="KW-1185">Reference proteome</keyword>
<keyword evidence="2" id="KW-1133">Transmembrane helix</keyword>
<sequence length="340" mass="38463">MKNPRTHLLYLLLSFVISIPLVVGESSVSKFNITIGSSISTSPNGTNYWLSPSGVYAFGFYPLCSGCDRYGVGIWLTKSYDSTLVWTPNLDNDEPISNASIVVDQYGVFVLRRSGSTLKPLFGNLFEPALYAMMKDSGNFVVYNSVSDIIWQSFDHPTDTIVSGQTLKSGHSLISKSLKYRLMMRKSGELIICSKFYNRWWKWICNWVSHTRKRSSPVALNLDSNGRLYLADWDGLVIKNFTEGEEQQHAWSIVGKQIYRVTLEDDGVLRMYSERIGCDCGRSVVLWESYCSTCKERDHVTSDFFLAFGISFGIIIVIAICCICIIELAGKCKRRQNELK</sequence>
<keyword evidence="5" id="KW-0808">Transferase</keyword>
<proteinExistence type="predicted"/>
<evidence type="ECO:0000256" key="1">
    <source>
        <dbReference type="ARBA" id="ARBA00022729"/>
    </source>
</evidence>
<name>A0A7J6UYL2_THATH</name>
<dbReference type="InterPro" id="IPR036426">
    <property type="entry name" value="Bulb-type_lectin_dom_sf"/>
</dbReference>
<dbReference type="GO" id="GO:0030246">
    <property type="term" value="F:carbohydrate binding"/>
    <property type="evidence" value="ECO:0007669"/>
    <property type="project" value="UniProtKB-KW"/>
</dbReference>
<protein>
    <submittedName>
        <fullName evidence="5">G-type lectin S-receptor-like serine/threonine-protein kinase</fullName>
    </submittedName>
</protein>
<keyword evidence="5" id="KW-0675">Receptor</keyword>